<feature type="domain" description="Aminoglycoside phosphotransferase" evidence="1">
    <location>
        <begin position="56"/>
        <end position="281"/>
    </location>
</feature>
<name>A0A7Y9LDZ9_9ACTN</name>
<dbReference type="EMBL" id="JACCBU010000001">
    <property type="protein sequence ID" value="NYE72526.1"/>
    <property type="molecule type" value="Genomic_DNA"/>
</dbReference>
<dbReference type="SUPFAM" id="SSF56112">
    <property type="entry name" value="Protein kinase-like (PK-like)"/>
    <property type="match status" value="1"/>
</dbReference>
<dbReference type="Pfam" id="PF01636">
    <property type="entry name" value="APH"/>
    <property type="match status" value="1"/>
</dbReference>
<evidence type="ECO:0000313" key="3">
    <source>
        <dbReference type="Proteomes" id="UP000569914"/>
    </source>
</evidence>
<proteinExistence type="predicted"/>
<comment type="caution">
    <text evidence="2">The sequence shown here is derived from an EMBL/GenBank/DDBJ whole genome shotgun (WGS) entry which is preliminary data.</text>
</comment>
<sequence length="339" mass="37093">MTTARVDLVALWTSAAWRAEAEDWIRDQLGAAGIVVTGAIEQPRVRPWSTQLVVPTDRGRYWFKENNPAMAFEAALVARLSDLIPGRVLDPVAVAADRGWLLVPDGGRTVRETGGADEASFTRILTEYAELQRQLAGHGAELVGTGLPALEPERTADHVAGQVAELAALPAGHPLHARADLLARAAGYRPVLVAAADRLAETPIPSSLQHNDLHQNNAFAAEPGHPLQFFDFGDAVWGHPFCVLHVTLVVLAQEWSCDEWSVTGADPRLDRLVDAYLECWSDLAPLAELRRLVEPALVIGRLHRYNSWHRLLPYLPKDMLESHVGYLSSLLCGSVSSTR</sequence>
<organism evidence="2 3">
    <name type="scientific">Microlunatus parietis</name>
    <dbReference type="NCBI Taxonomy" id="682979"/>
    <lineage>
        <taxon>Bacteria</taxon>
        <taxon>Bacillati</taxon>
        <taxon>Actinomycetota</taxon>
        <taxon>Actinomycetes</taxon>
        <taxon>Propionibacteriales</taxon>
        <taxon>Propionibacteriaceae</taxon>
        <taxon>Microlunatus</taxon>
    </lineage>
</organism>
<gene>
    <name evidence="2" type="ORF">BKA15_003855</name>
</gene>
<evidence type="ECO:0000259" key="1">
    <source>
        <dbReference type="Pfam" id="PF01636"/>
    </source>
</evidence>
<protein>
    <recommendedName>
        <fullName evidence="1">Aminoglycoside phosphotransferase domain-containing protein</fullName>
    </recommendedName>
</protein>
<reference evidence="2 3" key="1">
    <citation type="submission" date="2020-07" db="EMBL/GenBank/DDBJ databases">
        <title>Sequencing the genomes of 1000 actinobacteria strains.</title>
        <authorList>
            <person name="Klenk H.-P."/>
        </authorList>
    </citation>
    <scope>NUCLEOTIDE SEQUENCE [LARGE SCALE GENOMIC DNA]</scope>
    <source>
        <strain evidence="2 3">DSM 22083</strain>
    </source>
</reference>
<evidence type="ECO:0000313" key="2">
    <source>
        <dbReference type="EMBL" id="NYE72526.1"/>
    </source>
</evidence>
<dbReference type="InterPro" id="IPR002575">
    <property type="entry name" value="Aminoglycoside_PTrfase"/>
</dbReference>
<keyword evidence="3" id="KW-1185">Reference proteome</keyword>
<dbReference type="InterPro" id="IPR011009">
    <property type="entry name" value="Kinase-like_dom_sf"/>
</dbReference>
<accession>A0A7Y9LDZ9</accession>
<dbReference type="RefSeq" id="WP_179753387.1">
    <property type="nucleotide sequence ID" value="NZ_JACCBU010000001.1"/>
</dbReference>
<dbReference type="Proteomes" id="UP000569914">
    <property type="component" value="Unassembled WGS sequence"/>
</dbReference>
<dbReference type="AlphaFoldDB" id="A0A7Y9LDZ9"/>